<evidence type="ECO:0000313" key="3">
    <source>
        <dbReference type="Proteomes" id="UP000618460"/>
    </source>
</evidence>
<dbReference type="AlphaFoldDB" id="A0A917TTK4"/>
<dbReference type="OrthoDB" id="9777257at2"/>
<gene>
    <name evidence="2" type="primary">yabB</name>
    <name evidence="2" type="ORF">GCM10011351_23710</name>
</gene>
<dbReference type="PANTHER" id="PTHR47739">
    <property type="entry name" value="TRNA1(VAL) (ADENINE(37)-N6)-METHYLTRANSFERASE"/>
    <property type="match status" value="1"/>
</dbReference>
<reference evidence="2" key="2">
    <citation type="submission" date="2020-09" db="EMBL/GenBank/DDBJ databases">
        <authorList>
            <person name="Sun Q."/>
            <person name="Zhou Y."/>
        </authorList>
    </citation>
    <scope>NUCLEOTIDE SEQUENCE</scope>
    <source>
        <strain evidence="2">CGMCC 1.6333</strain>
    </source>
</reference>
<dbReference type="Gene3D" id="3.40.50.150">
    <property type="entry name" value="Vaccinia Virus protein VP39"/>
    <property type="match status" value="1"/>
</dbReference>
<dbReference type="InterPro" id="IPR050210">
    <property type="entry name" value="tRNA_Adenine-N(6)_MTase"/>
</dbReference>
<name>A0A917TTK4_9BACI</name>
<dbReference type="EMBL" id="BMLG01000014">
    <property type="protein sequence ID" value="GGM36809.1"/>
    <property type="molecule type" value="Genomic_DNA"/>
</dbReference>
<accession>A0A917TTK4</accession>
<dbReference type="Pfam" id="PF05175">
    <property type="entry name" value="MTS"/>
    <property type="match status" value="1"/>
</dbReference>
<evidence type="ECO:0000313" key="2">
    <source>
        <dbReference type="EMBL" id="GGM36809.1"/>
    </source>
</evidence>
<reference evidence="2" key="1">
    <citation type="journal article" date="2014" name="Int. J. Syst. Evol. Microbiol.">
        <title>Complete genome sequence of Corynebacterium casei LMG S-19264T (=DSM 44701T), isolated from a smear-ripened cheese.</title>
        <authorList>
            <consortium name="US DOE Joint Genome Institute (JGI-PGF)"/>
            <person name="Walter F."/>
            <person name="Albersmeier A."/>
            <person name="Kalinowski J."/>
            <person name="Ruckert C."/>
        </authorList>
    </citation>
    <scope>NUCLEOTIDE SEQUENCE</scope>
    <source>
        <strain evidence="2">CGMCC 1.6333</strain>
    </source>
</reference>
<dbReference type="PANTHER" id="PTHR47739:SF1">
    <property type="entry name" value="TRNA1(VAL) (ADENINE(37)-N6)-METHYLTRANSFERASE"/>
    <property type="match status" value="1"/>
</dbReference>
<dbReference type="RefSeq" id="WP_117156705.1">
    <property type="nucleotide sequence ID" value="NZ_BMLG01000014.1"/>
</dbReference>
<dbReference type="SUPFAM" id="SSF53335">
    <property type="entry name" value="S-adenosyl-L-methionine-dependent methyltransferases"/>
    <property type="match status" value="1"/>
</dbReference>
<proteinExistence type="predicted"/>
<keyword evidence="3" id="KW-1185">Reference proteome</keyword>
<dbReference type="Proteomes" id="UP000618460">
    <property type="component" value="Unassembled WGS sequence"/>
</dbReference>
<dbReference type="GO" id="GO:0008168">
    <property type="term" value="F:methyltransferase activity"/>
    <property type="evidence" value="ECO:0007669"/>
    <property type="project" value="InterPro"/>
</dbReference>
<organism evidence="2 3">
    <name type="scientific">Paraliobacillus quinghaiensis</name>
    <dbReference type="NCBI Taxonomy" id="470815"/>
    <lineage>
        <taxon>Bacteria</taxon>
        <taxon>Bacillati</taxon>
        <taxon>Bacillota</taxon>
        <taxon>Bacilli</taxon>
        <taxon>Bacillales</taxon>
        <taxon>Bacillaceae</taxon>
        <taxon>Paraliobacillus</taxon>
    </lineage>
</organism>
<evidence type="ECO:0000259" key="1">
    <source>
        <dbReference type="Pfam" id="PF05175"/>
    </source>
</evidence>
<protein>
    <recommendedName>
        <fullName evidence="1">Methyltransferase small domain-containing protein</fullName>
    </recommendedName>
</protein>
<comment type="caution">
    <text evidence="2">The sequence shown here is derived from an EMBL/GenBank/DDBJ whole genome shotgun (WGS) entry which is preliminary data.</text>
</comment>
<dbReference type="InterPro" id="IPR007848">
    <property type="entry name" value="Small_mtfrase_dom"/>
</dbReference>
<dbReference type="InterPro" id="IPR029063">
    <property type="entry name" value="SAM-dependent_MTases_sf"/>
</dbReference>
<feature type="domain" description="Methyltransferase small" evidence="1">
    <location>
        <begin position="20"/>
        <end position="132"/>
    </location>
</feature>
<sequence>MVELKDDERLDYLIADESMQIIQSPSVFSFSIDAVLLADFSRIPLKRGKILDLCTGNGVVPLLLSKRSQAHITGVELQSRLYDMAKRSVAFNHREDQINLIHGDLKDMPARFGNNKFDAVTVNPPYFKTDNEAHHNKNDYLTIARHEVYCTLDEVISSCSNLVKSGGKVTMVHRPNRLVEILTLCKRYKLEPKRMRLVYPKEGKEANILLIEAVRDGSPDLKILSPLYAFDQQGNYSNELRGIIYGN</sequence>
<dbReference type="CDD" id="cd02440">
    <property type="entry name" value="AdoMet_MTases"/>
    <property type="match status" value="1"/>
</dbReference>